<dbReference type="InterPro" id="IPR002509">
    <property type="entry name" value="NODB_dom"/>
</dbReference>
<protein>
    <recommendedName>
        <fullName evidence="4">NodB homology domain-containing protein</fullName>
    </recommendedName>
</protein>
<evidence type="ECO:0000259" key="4">
    <source>
        <dbReference type="PROSITE" id="PS51677"/>
    </source>
</evidence>
<keyword evidence="1" id="KW-0479">Metal-binding</keyword>
<name>A0ABP4F0S4_9ACTN</name>
<dbReference type="PANTHER" id="PTHR10587">
    <property type="entry name" value="GLYCOSYL TRANSFERASE-RELATED"/>
    <property type="match status" value="1"/>
</dbReference>
<dbReference type="EMBL" id="BAAAJE010000006">
    <property type="protein sequence ID" value="GAA1138014.1"/>
    <property type="molecule type" value="Genomic_DNA"/>
</dbReference>
<dbReference type="Pfam" id="PF01522">
    <property type="entry name" value="Polysacc_deac_1"/>
    <property type="match status" value="1"/>
</dbReference>
<dbReference type="InterPro" id="IPR011330">
    <property type="entry name" value="Glyco_hydro/deAcase_b/a-brl"/>
</dbReference>
<evidence type="ECO:0000256" key="3">
    <source>
        <dbReference type="SAM" id="SignalP"/>
    </source>
</evidence>
<dbReference type="SUPFAM" id="SSF88713">
    <property type="entry name" value="Glycoside hydrolase/deacetylase"/>
    <property type="match status" value="1"/>
</dbReference>
<proteinExistence type="predicted"/>
<dbReference type="Proteomes" id="UP001499979">
    <property type="component" value="Unassembled WGS sequence"/>
</dbReference>
<dbReference type="PROSITE" id="PS51677">
    <property type="entry name" value="NODB"/>
    <property type="match status" value="1"/>
</dbReference>
<dbReference type="PROSITE" id="PS51257">
    <property type="entry name" value="PROKAR_LIPOPROTEIN"/>
    <property type="match status" value="1"/>
</dbReference>
<dbReference type="CDD" id="cd10917">
    <property type="entry name" value="CE4_NodB_like_6s_7s"/>
    <property type="match status" value="1"/>
</dbReference>
<keyword evidence="6" id="KW-1185">Reference proteome</keyword>
<gene>
    <name evidence="5" type="ORF">GCM10009606_17350</name>
</gene>
<accession>A0ABP4F0S4</accession>
<evidence type="ECO:0000313" key="6">
    <source>
        <dbReference type="Proteomes" id="UP001499979"/>
    </source>
</evidence>
<keyword evidence="2" id="KW-0378">Hydrolase</keyword>
<keyword evidence="3" id="KW-0732">Signal</keyword>
<reference evidence="6" key="1">
    <citation type="journal article" date="2019" name="Int. J. Syst. Evol. Microbiol.">
        <title>The Global Catalogue of Microorganisms (GCM) 10K type strain sequencing project: providing services to taxonomists for standard genome sequencing and annotation.</title>
        <authorList>
            <consortium name="The Broad Institute Genomics Platform"/>
            <consortium name="The Broad Institute Genome Sequencing Center for Infectious Disease"/>
            <person name="Wu L."/>
            <person name="Ma J."/>
        </authorList>
    </citation>
    <scope>NUCLEOTIDE SEQUENCE [LARGE SCALE GENOMIC DNA]</scope>
    <source>
        <strain evidence="6">JCM 11813</strain>
    </source>
</reference>
<dbReference type="Gene3D" id="3.20.20.370">
    <property type="entry name" value="Glycoside hydrolase/deacetylase"/>
    <property type="match status" value="1"/>
</dbReference>
<evidence type="ECO:0000256" key="1">
    <source>
        <dbReference type="ARBA" id="ARBA00022723"/>
    </source>
</evidence>
<feature type="signal peptide" evidence="3">
    <location>
        <begin position="1"/>
        <end position="31"/>
    </location>
</feature>
<dbReference type="InterPro" id="IPR050248">
    <property type="entry name" value="Polysacc_deacetylase_ArnD"/>
</dbReference>
<evidence type="ECO:0000313" key="5">
    <source>
        <dbReference type="EMBL" id="GAA1138014.1"/>
    </source>
</evidence>
<comment type="caution">
    <text evidence="5">The sequence shown here is derived from an EMBL/GenBank/DDBJ whole genome shotgun (WGS) entry which is preliminary data.</text>
</comment>
<dbReference type="PANTHER" id="PTHR10587:SF133">
    <property type="entry name" value="CHITIN DEACETYLASE 1-RELATED"/>
    <property type="match status" value="1"/>
</dbReference>
<sequence>MRIEVGPVARSRSLAALVCACLLLTGCPARGGSATAPVLHGCAVPSRFAGQQVDRLPITGKRVALTFDAGANADGVPSIRATLRRTKVAATFFLTGAFVQRYPATSRRLAGRDLVGNHTMTHPDLTTLTDRRVTAQVRRAEATIRATTGEDPRRFFRFPYGARTDHLIGLVNGLCYVPFGWTVDTLGWEGTSGGQTEATVVARVLAAAEPGAIVLMHVGSNPDDGTTLDADALPTIIARLRDRGYHFVRLDRVMSADP</sequence>
<evidence type="ECO:0000256" key="2">
    <source>
        <dbReference type="ARBA" id="ARBA00022801"/>
    </source>
</evidence>
<feature type="chain" id="PRO_5047009747" description="NodB homology domain-containing protein" evidence="3">
    <location>
        <begin position="32"/>
        <end position="258"/>
    </location>
</feature>
<organism evidence="5 6">
    <name type="scientific">Nocardioides aquiterrae</name>
    <dbReference type="NCBI Taxonomy" id="203799"/>
    <lineage>
        <taxon>Bacteria</taxon>
        <taxon>Bacillati</taxon>
        <taxon>Actinomycetota</taxon>
        <taxon>Actinomycetes</taxon>
        <taxon>Propionibacteriales</taxon>
        <taxon>Nocardioidaceae</taxon>
        <taxon>Nocardioides</taxon>
    </lineage>
</organism>
<feature type="domain" description="NodB homology" evidence="4">
    <location>
        <begin position="61"/>
        <end position="248"/>
    </location>
</feature>